<name>A0A2S8FF95_9BACT</name>
<dbReference type="InterPro" id="IPR003325">
    <property type="entry name" value="TerD"/>
</dbReference>
<dbReference type="Proteomes" id="UP000239388">
    <property type="component" value="Unassembled WGS sequence"/>
</dbReference>
<gene>
    <name evidence="2" type="ORF">C5Y98_20815</name>
</gene>
<protein>
    <recommendedName>
        <fullName evidence="4">Cytoplasmic protein</fullName>
    </recommendedName>
</protein>
<dbReference type="RefSeq" id="WP_105357152.1">
    <property type="nucleotide sequence ID" value="NZ_PUIB01000020.1"/>
</dbReference>
<dbReference type="PANTHER" id="PTHR32097">
    <property type="entry name" value="CAMP-BINDING PROTEIN 1-RELATED"/>
    <property type="match status" value="1"/>
</dbReference>
<dbReference type="PANTHER" id="PTHR32097:SF18">
    <property type="entry name" value="RING-TYPE DOMAIN-CONTAINING PROTEIN"/>
    <property type="match status" value="1"/>
</dbReference>
<evidence type="ECO:0000256" key="1">
    <source>
        <dbReference type="ARBA" id="ARBA00022686"/>
    </source>
</evidence>
<dbReference type="EMBL" id="PUIB01000020">
    <property type="protein sequence ID" value="PQO30836.1"/>
    <property type="molecule type" value="Genomic_DNA"/>
</dbReference>
<proteinExistence type="predicted"/>
<evidence type="ECO:0008006" key="4">
    <source>
        <dbReference type="Google" id="ProtNLM"/>
    </source>
</evidence>
<dbReference type="OrthoDB" id="229560at2"/>
<accession>A0A2S8FF95</accession>
<sequence length="686" mass="77528">MNAMFLRRKRKIYVKPGDAQTSPQYVATLQKNIEPLGYAFSPELIDALRTLDLDRLKRFEKELHRDLREMLGAKRTWRVLYPNFPQQVMELDEAELYLNAVRHYFTPSELPETEVQPRSPFDEPVEPRKIDLGTRDEFEQIFTQLASSKSSTSPTDKEDIVWFVAQYRDDVLRLLPPVAPHKENMAVVGAALLRFTSQGTEWLDSQIKTATDVLRLAAALSDGDVSLAAAAKFRSFTRRERRLLLGWIERSSNPTEDMLRWKERWKRLGERLHPGDFSDKFPRVYAGFRALREDLPVDTFASRVERSLAAGEVATAIENLRTRPGELARRLDHLMRISADPTVVIASFKQVAAQASSPLLLQVMTHFQHRDNLPPLRTFFPKGEVANAFAKRNNLPPIASENAAAIATICRETLLRKFAEKGPLGDCFVDPQLANFPVPLVQRSAAKALRTLPRGSRLPLPDSDVIRFFLWWKNGRSRTDIDLSAALFDGKYRYVDVVSYYNLKNFGGHHSGDIVDAPQGAAEFIDLSRSLCRAKGVRYIVASINSFTTQPFCDLPECFAGWMARKTPGSGEIFEPKSVHDKVDIAANTTICLPMVIDLEAEEMLWTDLALTQSPLWNNVRQNLTGVSLMLRAITSLQKPDLQTLFTLHAEARGQLVATPEEAETLFSVDEGITPFDAPKILSEFL</sequence>
<dbReference type="CDD" id="cd06974">
    <property type="entry name" value="TerD_like"/>
    <property type="match status" value="1"/>
</dbReference>
<organism evidence="2 3">
    <name type="scientific">Blastopirellula marina</name>
    <dbReference type="NCBI Taxonomy" id="124"/>
    <lineage>
        <taxon>Bacteria</taxon>
        <taxon>Pseudomonadati</taxon>
        <taxon>Planctomycetota</taxon>
        <taxon>Planctomycetia</taxon>
        <taxon>Pirellulales</taxon>
        <taxon>Pirellulaceae</taxon>
        <taxon>Blastopirellula</taxon>
    </lineage>
</organism>
<reference evidence="2 3" key="1">
    <citation type="submission" date="2018-02" db="EMBL/GenBank/DDBJ databases">
        <title>Comparative genomes isolates from brazilian mangrove.</title>
        <authorList>
            <person name="Araujo J.E."/>
            <person name="Taketani R.G."/>
            <person name="Silva M.C.P."/>
            <person name="Loureco M.V."/>
            <person name="Andreote F.D."/>
        </authorList>
    </citation>
    <scope>NUCLEOTIDE SEQUENCE [LARGE SCALE GENOMIC DNA]</scope>
    <source>
        <strain evidence="2 3">NAP PRIS-MGV</strain>
    </source>
</reference>
<dbReference type="AlphaFoldDB" id="A0A2S8FF95"/>
<dbReference type="InterPro" id="IPR051324">
    <property type="entry name" value="Stress/Tellurium_Resist"/>
</dbReference>
<dbReference type="GO" id="GO:0046690">
    <property type="term" value="P:response to tellurium ion"/>
    <property type="evidence" value="ECO:0007669"/>
    <property type="project" value="UniProtKB-KW"/>
</dbReference>
<evidence type="ECO:0000313" key="3">
    <source>
        <dbReference type="Proteomes" id="UP000239388"/>
    </source>
</evidence>
<comment type="caution">
    <text evidence="2">The sequence shown here is derived from an EMBL/GenBank/DDBJ whole genome shotgun (WGS) entry which is preliminary data.</text>
</comment>
<keyword evidence="1" id="KW-0778">Tellurium resistance</keyword>
<evidence type="ECO:0000313" key="2">
    <source>
        <dbReference type="EMBL" id="PQO30836.1"/>
    </source>
</evidence>